<dbReference type="InterPro" id="IPR036412">
    <property type="entry name" value="HAD-like_sf"/>
</dbReference>
<comment type="similarity">
    <text evidence="2">Belongs to the HAD-like hydrolase superfamily. CbbY/CbbZ/Gph/YieH family.</text>
</comment>
<dbReference type="InterPro" id="IPR041492">
    <property type="entry name" value="HAD_2"/>
</dbReference>
<sequence>MYRAVVFDFDGTIIDTEKHLFDVINKHLAKHNEAPISLAFYRRSIGGAATELHQYLESLLGLEKKEAIYKEHNDTSSQLPMIATIEKLMAYLKQRHIPMAIATSSHREDILPTFHKLGLDEYIDVIVGREDVSNVKPDPEPYLTAVQQLNYNPTNCLAIEDSVNGATAANLAGLDVIVNTNVMTEEQDFTSVNYIAKDIDFDDIVQRFFEVK</sequence>
<dbReference type="Proteomes" id="UP000240717">
    <property type="component" value="Unassembled WGS sequence"/>
</dbReference>
<evidence type="ECO:0000256" key="1">
    <source>
        <dbReference type="ARBA" id="ARBA00001946"/>
    </source>
</evidence>
<keyword evidence="4" id="KW-0460">Magnesium</keyword>
<keyword evidence="5" id="KW-0378">Hydrolase</keyword>
<dbReference type="SFLD" id="SFLDG01129">
    <property type="entry name" value="C1.5:_HAD__Beta-PGM__Phosphata"/>
    <property type="match status" value="1"/>
</dbReference>
<dbReference type="STRING" id="1194526.A284_02925"/>
<proteinExistence type="inferred from homology"/>
<dbReference type="RefSeq" id="WP_049424086.1">
    <property type="nucleotide sequence ID" value="NZ_JAIBNN010000002.1"/>
</dbReference>
<dbReference type="SUPFAM" id="SSF56784">
    <property type="entry name" value="HAD-like"/>
    <property type="match status" value="1"/>
</dbReference>
<evidence type="ECO:0000313" key="6">
    <source>
        <dbReference type="Proteomes" id="UP000240717"/>
    </source>
</evidence>
<dbReference type="PANTHER" id="PTHR46193">
    <property type="entry name" value="6-PHOSPHOGLUCONATE PHOSPHATASE"/>
    <property type="match status" value="1"/>
</dbReference>
<dbReference type="PANTHER" id="PTHR46193:SF21">
    <property type="entry name" value="SLL1138 PROTEIN"/>
    <property type="match status" value="1"/>
</dbReference>
<dbReference type="GO" id="GO:0046872">
    <property type="term" value="F:metal ion binding"/>
    <property type="evidence" value="ECO:0007669"/>
    <property type="project" value="UniProtKB-KW"/>
</dbReference>
<dbReference type="InterPro" id="IPR051600">
    <property type="entry name" value="Beta-PGM-like"/>
</dbReference>
<dbReference type="CDD" id="cd16423">
    <property type="entry name" value="HAD_BPGM-like"/>
    <property type="match status" value="1"/>
</dbReference>
<evidence type="ECO:0000313" key="5">
    <source>
        <dbReference type="EMBL" id="PTI52561.1"/>
    </source>
</evidence>
<dbReference type="Gene3D" id="3.40.50.1000">
    <property type="entry name" value="HAD superfamily/HAD-like"/>
    <property type="match status" value="1"/>
</dbReference>
<accession>A0A2T4Q3R6</accession>
<comment type="caution">
    <text evidence="5">The sequence shown here is derived from an EMBL/GenBank/DDBJ whole genome shotgun (WGS) entry which is preliminary data.</text>
</comment>
<dbReference type="InterPro" id="IPR006439">
    <property type="entry name" value="HAD-SF_hydro_IA"/>
</dbReference>
<evidence type="ECO:0000256" key="3">
    <source>
        <dbReference type="ARBA" id="ARBA00022723"/>
    </source>
</evidence>
<dbReference type="InterPro" id="IPR023214">
    <property type="entry name" value="HAD_sf"/>
</dbReference>
<dbReference type="InterPro" id="IPR023198">
    <property type="entry name" value="PGP-like_dom2"/>
</dbReference>
<gene>
    <name evidence="5" type="ORF">BU085_01300</name>
</gene>
<dbReference type="Gene3D" id="1.10.150.240">
    <property type="entry name" value="Putative phosphatase, domain 2"/>
    <property type="match status" value="1"/>
</dbReference>
<comment type="cofactor">
    <cofactor evidence="1">
        <name>Mg(2+)</name>
        <dbReference type="ChEBI" id="CHEBI:18420"/>
    </cofactor>
</comment>
<dbReference type="SFLD" id="SFLDS00003">
    <property type="entry name" value="Haloacid_Dehalogenase"/>
    <property type="match status" value="1"/>
</dbReference>
<dbReference type="EMBL" id="PZEV01000002">
    <property type="protein sequence ID" value="PTI52561.1"/>
    <property type="molecule type" value="Genomic_DNA"/>
</dbReference>
<protein>
    <submittedName>
        <fullName evidence="5">HAD family hydrolase</fullName>
    </submittedName>
</protein>
<evidence type="ECO:0000256" key="4">
    <source>
        <dbReference type="ARBA" id="ARBA00022842"/>
    </source>
</evidence>
<dbReference type="Pfam" id="PF13419">
    <property type="entry name" value="HAD_2"/>
    <property type="match status" value="1"/>
</dbReference>
<dbReference type="NCBIfam" id="TIGR01509">
    <property type="entry name" value="HAD-SF-IA-v3"/>
    <property type="match status" value="1"/>
</dbReference>
<keyword evidence="3" id="KW-0479">Metal-binding</keyword>
<reference evidence="5 6" key="1">
    <citation type="journal article" date="2016" name="Front. Microbiol.">
        <title>Comprehensive Phylogenetic Analysis of Bovine Non-aureus Staphylococci Species Based on Whole-Genome Sequencing.</title>
        <authorList>
            <person name="Naushad S."/>
            <person name="Barkema H.W."/>
            <person name="Luby C."/>
            <person name="Condas L.A."/>
            <person name="Nobrega D.B."/>
            <person name="Carson D.A."/>
            <person name="De Buck J."/>
        </authorList>
    </citation>
    <scope>NUCLEOTIDE SEQUENCE [LARGE SCALE GENOMIC DNA]</scope>
    <source>
        <strain evidence="5 6">SNUC 2993</strain>
    </source>
</reference>
<dbReference type="GO" id="GO:0016787">
    <property type="term" value="F:hydrolase activity"/>
    <property type="evidence" value="ECO:0007669"/>
    <property type="project" value="UniProtKB-KW"/>
</dbReference>
<evidence type="ECO:0000256" key="2">
    <source>
        <dbReference type="ARBA" id="ARBA00006171"/>
    </source>
</evidence>
<dbReference type="AlphaFoldDB" id="A0A2T4Q3R6"/>
<name>A0A2T4Q3R6_STAWA</name>
<organism evidence="5 6">
    <name type="scientific">Staphylococcus warneri</name>
    <dbReference type="NCBI Taxonomy" id="1292"/>
    <lineage>
        <taxon>Bacteria</taxon>
        <taxon>Bacillati</taxon>
        <taxon>Bacillota</taxon>
        <taxon>Bacilli</taxon>
        <taxon>Bacillales</taxon>
        <taxon>Staphylococcaceae</taxon>
        <taxon>Staphylococcus</taxon>
    </lineage>
</organism>